<gene>
    <name evidence="2" type="ORF">AM592_03385</name>
</gene>
<keyword evidence="3" id="KW-1185">Reference proteome</keyword>
<evidence type="ECO:0000259" key="1">
    <source>
        <dbReference type="Pfam" id="PF13460"/>
    </source>
</evidence>
<dbReference type="STRING" id="1441095.AM592_03385"/>
<name>A0A0M4FES3_9BACI</name>
<protein>
    <submittedName>
        <fullName evidence="2">NADH-flavin reductase</fullName>
    </submittedName>
</protein>
<dbReference type="Proteomes" id="UP000067625">
    <property type="component" value="Chromosome"/>
</dbReference>
<dbReference type="PANTHER" id="PTHR43355:SF2">
    <property type="entry name" value="FLAVIN REDUCTASE (NADPH)"/>
    <property type="match status" value="1"/>
</dbReference>
<dbReference type="InterPro" id="IPR036291">
    <property type="entry name" value="NAD(P)-bd_dom_sf"/>
</dbReference>
<organism evidence="2 3">
    <name type="scientific">Bacillus gobiensis</name>
    <dbReference type="NCBI Taxonomy" id="1441095"/>
    <lineage>
        <taxon>Bacteria</taxon>
        <taxon>Bacillati</taxon>
        <taxon>Bacillota</taxon>
        <taxon>Bacilli</taxon>
        <taxon>Bacillales</taxon>
        <taxon>Bacillaceae</taxon>
        <taxon>Bacillus</taxon>
    </lineage>
</organism>
<dbReference type="PANTHER" id="PTHR43355">
    <property type="entry name" value="FLAVIN REDUCTASE (NADPH)"/>
    <property type="match status" value="1"/>
</dbReference>
<dbReference type="OrthoDB" id="9790734at2"/>
<dbReference type="Pfam" id="PF13460">
    <property type="entry name" value="NAD_binding_10"/>
    <property type="match status" value="1"/>
</dbReference>
<dbReference type="Gene3D" id="3.40.50.720">
    <property type="entry name" value="NAD(P)-binding Rossmann-like Domain"/>
    <property type="match status" value="1"/>
</dbReference>
<dbReference type="AlphaFoldDB" id="A0A0M4FES3"/>
<accession>A0A0M4FES3</accession>
<reference evidence="3" key="1">
    <citation type="submission" date="2015-08" db="EMBL/GenBank/DDBJ databases">
        <title>Genome sequencing project for genomic taxonomy and phylogenomics of Bacillus-like bacteria.</title>
        <authorList>
            <person name="Liu B."/>
            <person name="Wang J."/>
            <person name="Zhu Y."/>
            <person name="Liu G."/>
            <person name="Chen Q."/>
            <person name="Chen Z."/>
            <person name="Lan J."/>
            <person name="Che J."/>
            <person name="Ge C."/>
            <person name="Shi H."/>
            <person name="Pan Z."/>
            <person name="Liu X."/>
        </authorList>
    </citation>
    <scope>NUCLEOTIDE SEQUENCE [LARGE SCALE GENOMIC DNA]</scope>
    <source>
        <strain evidence="3">FJAT-4402</strain>
    </source>
</reference>
<dbReference type="RefSeq" id="WP_053602477.1">
    <property type="nucleotide sequence ID" value="NZ_CP012600.1"/>
</dbReference>
<dbReference type="InterPro" id="IPR051606">
    <property type="entry name" value="Polyketide_Oxido-like"/>
</dbReference>
<evidence type="ECO:0000313" key="2">
    <source>
        <dbReference type="EMBL" id="ALC80737.1"/>
    </source>
</evidence>
<reference evidence="2 3" key="2">
    <citation type="journal article" date="2016" name="Int. J. Syst. Evol. Microbiol.">
        <title>Bacillus gobiensis sp. nov., isolated from a soil sample.</title>
        <authorList>
            <person name="Liu B."/>
            <person name="Liu G.H."/>
            <person name="Cetin S."/>
            <person name="Schumann P."/>
            <person name="Pan Z.Z."/>
            <person name="Chen Q.Q."/>
        </authorList>
    </citation>
    <scope>NUCLEOTIDE SEQUENCE [LARGE SCALE GENOMIC DNA]</scope>
    <source>
        <strain evidence="2 3">FJAT-4402</strain>
    </source>
</reference>
<dbReference type="InterPro" id="IPR016040">
    <property type="entry name" value="NAD(P)-bd_dom"/>
</dbReference>
<feature type="domain" description="NAD(P)-binding" evidence="1">
    <location>
        <begin position="11"/>
        <end position="199"/>
    </location>
</feature>
<proteinExistence type="predicted"/>
<sequence length="211" mass="23628">MEDSCRIAIIGGTGKVGYYIAKKALENGFRVRMLVRNPVKLAYNDNRIEIVKGDAQNIDSIRLLLKDCHIVINTLGQPVKDVPIYSSVTADVLSLMKEFAIKRYIGVTGASLNIKGDSKKMINRIGAKIFEVLFPKMMIDKKKELSILLKSDIKWTLVRLPFVIEGSETGVIKENLTDVPGTKITNADIAIFLINQVNDKKYIRKTPFISN</sequence>
<dbReference type="PATRIC" id="fig|1441095.3.peg.738"/>
<dbReference type="EMBL" id="CP012600">
    <property type="protein sequence ID" value="ALC80737.1"/>
    <property type="molecule type" value="Genomic_DNA"/>
</dbReference>
<evidence type="ECO:0000313" key="3">
    <source>
        <dbReference type="Proteomes" id="UP000067625"/>
    </source>
</evidence>
<dbReference type="SUPFAM" id="SSF51735">
    <property type="entry name" value="NAD(P)-binding Rossmann-fold domains"/>
    <property type="match status" value="1"/>
</dbReference>
<dbReference type="GO" id="GO:0016646">
    <property type="term" value="F:oxidoreductase activity, acting on the CH-NH group of donors, NAD or NADP as acceptor"/>
    <property type="evidence" value="ECO:0007669"/>
    <property type="project" value="TreeGrafter"/>
</dbReference>